<comment type="caution">
    <text evidence="3">The sequence shown here is derived from an EMBL/GenBank/DDBJ whole genome shotgun (WGS) entry which is preliminary data.</text>
</comment>
<dbReference type="GO" id="GO:0043386">
    <property type="term" value="P:mycotoxin biosynthetic process"/>
    <property type="evidence" value="ECO:0007669"/>
    <property type="project" value="InterPro"/>
</dbReference>
<accession>A0AA39KHP8</accession>
<evidence type="ECO:0000313" key="4">
    <source>
        <dbReference type="Proteomes" id="UP001175211"/>
    </source>
</evidence>
<dbReference type="RefSeq" id="XP_060332307.1">
    <property type="nucleotide sequence ID" value="XM_060481423.1"/>
</dbReference>
<dbReference type="AlphaFoldDB" id="A0AA39KHP8"/>
<dbReference type="GeneID" id="85364971"/>
<dbReference type="EMBL" id="JAUEPS010000013">
    <property type="protein sequence ID" value="KAK0460181.1"/>
    <property type="molecule type" value="Genomic_DNA"/>
</dbReference>
<comment type="similarity">
    <text evidence="2">Belongs to the ustYa family.</text>
</comment>
<dbReference type="Pfam" id="PF11807">
    <property type="entry name" value="UstYa"/>
    <property type="match status" value="1"/>
</dbReference>
<proteinExistence type="inferred from homology"/>
<name>A0AA39KHP8_ARMTA</name>
<gene>
    <name evidence="3" type="ORF">EV420DRAFT_254840</name>
</gene>
<reference evidence="3" key="1">
    <citation type="submission" date="2023-06" db="EMBL/GenBank/DDBJ databases">
        <authorList>
            <consortium name="Lawrence Berkeley National Laboratory"/>
            <person name="Ahrendt S."/>
            <person name="Sahu N."/>
            <person name="Indic B."/>
            <person name="Wong-Bajracharya J."/>
            <person name="Merenyi Z."/>
            <person name="Ke H.-M."/>
            <person name="Monk M."/>
            <person name="Kocsube S."/>
            <person name="Drula E."/>
            <person name="Lipzen A."/>
            <person name="Balint B."/>
            <person name="Henrissat B."/>
            <person name="Andreopoulos B."/>
            <person name="Martin F.M."/>
            <person name="Harder C.B."/>
            <person name="Rigling D."/>
            <person name="Ford K.L."/>
            <person name="Foster G.D."/>
            <person name="Pangilinan J."/>
            <person name="Papanicolaou A."/>
            <person name="Barry K."/>
            <person name="LaButti K."/>
            <person name="Viragh M."/>
            <person name="Koriabine M."/>
            <person name="Yan M."/>
            <person name="Riley R."/>
            <person name="Champramary S."/>
            <person name="Plett K.L."/>
            <person name="Tsai I.J."/>
            <person name="Slot J."/>
            <person name="Sipos G."/>
            <person name="Plett J."/>
            <person name="Nagy L.G."/>
            <person name="Grigoriev I.V."/>
        </authorList>
    </citation>
    <scope>NUCLEOTIDE SEQUENCE</scope>
    <source>
        <strain evidence="3">CCBAS 213</strain>
    </source>
</reference>
<evidence type="ECO:0000256" key="2">
    <source>
        <dbReference type="ARBA" id="ARBA00035112"/>
    </source>
</evidence>
<comment type="pathway">
    <text evidence="1">Mycotoxin biosynthesis.</text>
</comment>
<evidence type="ECO:0000256" key="1">
    <source>
        <dbReference type="ARBA" id="ARBA00004685"/>
    </source>
</evidence>
<dbReference type="PANTHER" id="PTHR33365:SF4">
    <property type="entry name" value="CYCLOCHLOROTINE BIOSYNTHESIS PROTEIN O"/>
    <property type="match status" value="1"/>
</dbReference>
<dbReference type="Proteomes" id="UP001175211">
    <property type="component" value="Unassembled WGS sequence"/>
</dbReference>
<keyword evidence="4" id="KW-1185">Reference proteome</keyword>
<sequence length="197" mass="22564">MFMEQKGYPLSSRLRLVITFLAASQFFTAICAIITCNQFQTAQAIRPKIKLFGENIQTQNYSYLGHDYLQEWNVPGPTDSEVYAYVANLKHYALDTETGISEWDRLLPPGGGMVHLGPTQRPFSVSMFHQLRYLNIIRGGLKDPKELLQHCMNYLQQMVLCRADSQLQSVRRSTGRHVTSWSQPRACRSWKIVECSA</sequence>
<dbReference type="InterPro" id="IPR021765">
    <property type="entry name" value="UstYa-like"/>
</dbReference>
<organism evidence="3 4">
    <name type="scientific">Armillaria tabescens</name>
    <name type="common">Ringless honey mushroom</name>
    <name type="synonym">Agaricus tabescens</name>
    <dbReference type="NCBI Taxonomy" id="1929756"/>
    <lineage>
        <taxon>Eukaryota</taxon>
        <taxon>Fungi</taxon>
        <taxon>Dikarya</taxon>
        <taxon>Basidiomycota</taxon>
        <taxon>Agaricomycotina</taxon>
        <taxon>Agaricomycetes</taxon>
        <taxon>Agaricomycetidae</taxon>
        <taxon>Agaricales</taxon>
        <taxon>Marasmiineae</taxon>
        <taxon>Physalacriaceae</taxon>
        <taxon>Desarmillaria</taxon>
    </lineage>
</organism>
<protein>
    <submittedName>
        <fullName evidence="3">Uncharacterized protein</fullName>
    </submittedName>
</protein>
<dbReference type="PANTHER" id="PTHR33365">
    <property type="entry name" value="YALI0B05434P"/>
    <property type="match status" value="1"/>
</dbReference>
<evidence type="ECO:0000313" key="3">
    <source>
        <dbReference type="EMBL" id="KAK0460181.1"/>
    </source>
</evidence>